<feature type="transmembrane region" description="Helical" evidence="2">
    <location>
        <begin position="46"/>
        <end position="66"/>
    </location>
</feature>
<keyword evidence="5" id="KW-1185">Reference proteome</keyword>
<dbReference type="PANTHER" id="PTHR45138">
    <property type="entry name" value="REGULATORY COMPONENTS OF SENSORY TRANSDUCTION SYSTEM"/>
    <property type="match status" value="1"/>
</dbReference>
<dbReference type="InterPro" id="IPR029787">
    <property type="entry name" value="Nucleotide_cyclase"/>
</dbReference>
<evidence type="ECO:0000259" key="3">
    <source>
        <dbReference type="PROSITE" id="PS50887"/>
    </source>
</evidence>
<dbReference type="SMART" id="SM00267">
    <property type="entry name" value="GGDEF"/>
    <property type="match status" value="1"/>
</dbReference>
<evidence type="ECO:0000313" key="4">
    <source>
        <dbReference type="EMBL" id="GIF21495.1"/>
    </source>
</evidence>
<feature type="transmembrane region" description="Helical" evidence="2">
    <location>
        <begin position="142"/>
        <end position="161"/>
    </location>
</feature>
<evidence type="ECO:0000256" key="1">
    <source>
        <dbReference type="SAM" id="MobiDB-lite"/>
    </source>
</evidence>
<dbReference type="Proteomes" id="UP000623608">
    <property type="component" value="Unassembled WGS sequence"/>
</dbReference>
<dbReference type="InterPro" id="IPR000160">
    <property type="entry name" value="GGDEF_dom"/>
</dbReference>
<dbReference type="AlphaFoldDB" id="A0A919NNS8"/>
<dbReference type="SUPFAM" id="SSF55073">
    <property type="entry name" value="Nucleotide cyclase"/>
    <property type="match status" value="1"/>
</dbReference>
<feature type="transmembrane region" description="Helical" evidence="2">
    <location>
        <begin position="78"/>
        <end position="98"/>
    </location>
</feature>
<gene>
    <name evidence="4" type="ORF">Ate02nite_42250</name>
</gene>
<dbReference type="PANTHER" id="PTHR45138:SF9">
    <property type="entry name" value="DIGUANYLATE CYCLASE DGCM-RELATED"/>
    <property type="match status" value="1"/>
</dbReference>
<protein>
    <recommendedName>
        <fullName evidence="3">GGDEF domain-containing protein</fullName>
    </recommendedName>
</protein>
<name>A0A919NNS8_9ACTN</name>
<feature type="transmembrane region" description="Helical" evidence="2">
    <location>
        <begin position="173"/>
        <end position="193"/>
    </location>
</feature>
<organism evidence="4 5">
    <name type="scientific">Paractinoplanes tereljensis</name>
    <dbReference type="NCBI Taxonomy" id="571912"/>
    <lineage>
        <taxon>Bacteria</taxon>
        <taxon>Bacillati</taxon>
        <taxon>Actinomycetota</taxon>
        <taxon>Actinomycetes</taxon>
        <taxon>Micromonosporales</taxon>
        <taxon>Micromonosporaceae</taxon>
        <taxon>Paractinoplanes</taxon>
    </lineage>
</organism>
<feature type="region of interest" description="Disordered" evidence="1">
    <location>
        <begin position="454"/>
        <end position="475"/>
    </location>
</feature>
<dbReference type="InterPro" id="IPR050469">
    <property type="entry name" value="Diguanylate_Cyclase"/>
</dbReference>
<sequence length="475" mass="49517">MLAAISYAAAGPHLRVVIFAMVTLLPIATFAGALATGYLTDRRTWVTSAVGLVLLASCMAFWWDWVPGHHFGRAEGRAADFGIATAHLVFLAGAAAGLRKRGVGDLAGLLDAALFGVCVAGPAWAWLIAPRLTASATPVGEMLALTDIAVLAAVLACLTRIGRRAQAARGPIFYLVVSCAATLGGHITGTLTARTGSAVPTAILLMIAYLTIAGSVLHPAAPLVTDPGSPGEEPNGRPPLLWMGAALCANPLIAMIQGVRGDDTASVVLSVCSMLAVPLVLARLRQMSQLRSRAERTLAHHALHDELTGLANRRHVVAEIDRALTDLDRGTIDEVTVILLDLDGFKPVNDRFGHQAGDAVLRAVADRLTVAAGPDDVVGRIGGDEFVLLRRGPAPASRLTSRLGDPIEVGSARVKVGVSSGMASAIRGEAMDRDTLIGRADAAMYAEKAAHRRERDAVLHPSNHPTAALGRTAGS</sequence>
<comment type="caution">
    <text evidence="4">The sequence shown here is derived from an EMBL/GenBank/DDBJ whole genome shotgun (WGS) entry which is preliminary data.</text>
</comment>
<keyword evidence="2" id="KW-1133">Transmembrane helix</keyword>
<accession>A0A919NNS8</accession>
<proteinExistence type="predicted"/>
<dbReference type="GO" id="GO:0052621">
    <property type="term" value="F:diguanylate cyclase activity"/>
    <property type="evidence" value="ECO:0007669"/>
    <property type="project" value="TreeGrafter"/>
</dbReference>
<evidence type="ECO:0000313" key="5">
    <source>
        <dbReference type="Proteomes" id="UP000623608"/>
    </source>
</evidence>
<keyword evidence="2" id="KW-0472">Membrane</keyword>
<keyword evidence="2" id="KW-0812">Transmembrane</keyword>
<feature type="transmembrane region" description="Helical" evidence="2">
    <location>
        <begin position="16"/>
        <end position="39"/>
    </location>
</feature>
<feature type="transmembrane region" description="Helical" evidence="2">
    <location>
        <begin position="199"/>
        <end position="220"/>
    </location>
</feature>
<dbReference type="GO" id="GO:0043709">
    <property type="term" value="P:cell adhesion involved in single-species biofilm formation"/>
    <property type="evidence" value="ECO:0007669"/>
    <property type="project" value="TreeGrafter"/>
</dbReference>
<feature type="transmembrane region" description="Helical" evidence="2">
    <location>
        <begin position="240"/>
        <end position="259"/>
    </location>
</feature>
<dbReference type="CDD" id="cd01949">
    <property type="entry name" value="GGDEF"/>
    <property type="match status" value="1"/>
</dbReference>
<dbReference type="GO" id="GO:0005886">
    <property type="term" value="C:plasma membrane"/>
    <property type="evidence" value="ECO:0007669"/>
    <property type="project" value="TreeGrafter"/>
</dbReference>
<reference evidence="4" key="1">
    <citation type="submission" date="2021-01" db="EMBL/GenBank/DDBJ databases">
        <title>Whole genome shotgun sequence of Actinoplanes tereljensis NBRC 105297.</title>
        <authorList>
            <person name="Komaki H."/>
            <person name="Tamura T."/>
        </authorList>
    </citation>
    <scope>NUCLEOTIDE SEQUENCE</scope>
    <source>
        <strain evidence="4">NBRC 105297</strain>
    </source>
</reference>
<dbReference type="InterPro" id="IPR043128">
    <property type="entry name" value="Rev_trsase/Diguanyl_cyclase"/>
</dbReference>
<feature type="transmembrane region" description="Helical" evidence="2">
    <location>
        <begin position="110"/>
        <end position="130"/>
    </location>
</feature>
<dbReference type="Pfam" id="PF00990">
    <property type="entry name" value="GGDEF"/>
    <property type="match status" value="1"/>
</dbReference>
<dbReference type="Gene3D" id="3.30.70.270">
    <property type="match status" value="1"/>
</dbReference>
<dbReference type="NCBIfam" id="TIGR00254">
    <property type="entry name" value="GGDEF"/>
    <property type="match status" value="1"/>
</dbReference>
<evidence type="ECO:0000256" key="2">
    <source>
        <dbReference type="SAM" id="Phobius"/>
    </source>
</evidence>
<feature type="transmembrane region" description="Helical" evidence="2">
    <location>
        <begin position="265"/>
        <end position="284"/>
    </location>
</feature>
<dbReference type="EMBL" id="BOMY01000030">
    <property type="protein sequence ID" value="GIF21495.1"/>
    <property type="molecule type" value="Genomic_DNA"/>
</dbReference>
<feature type="domain" description="GGDEF" evidence="3">
    <location>
        <begin position="333"/>
        <end position="461"/>
    </location>
</feature>
<dbReference type="PROSITE" id="PS50887">
    <property type="entry name" value="GGDEF"/>
    <property type="match status" value="1"/>
</dbReference>
<dbReference type="GO" id="GO:1902201">
    <property type="term" value="P:negative regulation of bacterial-type flagellum-dependent cell motility"/>
    <property type="evidence" value="ECO:0007669"/>
    <property type="project" value="TreeGrafter"/>
</dbReference>